<evidence type="ECO:0000256" key="13">
    <source>
        <dbReference type="ARBA" id="ARBA00023209"/>
    </source>
</evidence>
<protein>
    <submittedName>
        <fullName evidence="20">Diacylglycerol kinase family protein</fullName>
        <ecNumber evidence="20">2.7.1.-</ecNumber>
    </submittedName>
</protein>
<dbReference type="Proteomes" id="UP001280897">
    <property type="component" value="Unassembled WGS sequence"/>
</dbReference>
<evidence type="ECO:0000256" key="12">
    <source>
        <dbReference type="ARBA" id="ARBA00023136"/>
    </source>
</evidence>
<comment type="caution">
    <text evidence="20">The sequence shown here is derived from an EMBL/GenBank/DDBJ whole genome shotgun (WGS) entry which is preliminary data.</text>
</comment>
<evidence type="ECO:0000313" key="22">
    <source>
        <dbReference type="Proteomes" id="UP001280897"/>
    </source>
</evidence>
<keyword evidence="5 20" id="KW-0808">Transferase</keyword>
<keyword evidence="12 19" id="KW-0472">Membrane</keyword>
<accession>A0AAP3U0T6</accession>
<feature type="binding site" evidence="17">
    <location>
        <position position="33"/>
    </location>
    <ligand>
        <name>ATP</name>
        <dbReference type="ChEBI" id="CHEBI:30616"/>
    </ligand>
</feature>
<comment type="similarity">
    <text evidence="2">Belongs to the bacterial diacylglycerol kinase family.</text>
</comment>
<feature type="binding site" evidence="16">
    <location>
        <position position="104"/>
    </location>
    <ligand>
        <name>substrate</name>
    </ligand>
</feature>
<dbReference type="EMBL" id="JAWJAV010000001">
    <property type="protein sequence ID" value="MDV2620530.1"/>
    <property type="molecule type" value="Genomic_DNA"/>
</dbReference>
<feature type="binding site" evidence="17">
    <location>
        <position position="81"/>
    </location>
    <ligand>
        <name>ATP</name>
        <dbReference type="ChEBI" id="CHEBI:30616"/>
    </ligand>
</feature>
<feature type="binding site" evidence="18">
    <location>
        <position position="33"/>
    </location>
    <ligand>
        <name>a divalent metal cation</name>
        <dbReference type="ChEBI" id="CHEBI:60240"/>
    </ligand>
</feature>
<feature type="transmembrane region" description="Helical" evidence="19">
    <location>
        <begin position="36"/>
        <end position="54"/>
    </location>
</feature>
<dbReference type="Pfam" id="PF01219">
    <property type="entry name" value="DAGK_prokar"/>
    <property type="match status" value="1"/>
</dbReference>
<keyword evidence="9 17" id="KW-0067">ATP-binding</keyword>
<keyword evidence="7 17" id="KW-0547">Nucleotide-binding</keyword>
<feature type="binding site" evidence="17">
    <location>
        <begin position="100"/>
        <end position="101"/>
    </location>
    <ligand>
        <name>ATP</name>
        <dbReference type="ChEBI" id="CHEBI:30616"/>
    </ligand>
</feature>
<evidence type="ECO:0000256" key="6">
    <source>
        <dbReference type="ARBA" id="ARBA00022692"/>
    </source>
</evidence>
<dbReference type="CDD" id="cd14265">
    <property type="entry name" value="UDPK_IM_like"/>
    <property type="match status" value="1"/>
</dbReference>
<feature type="binding site" evidence="17">
    <location>
        <position position="13"/>
    </location>
    <ligand>
        <name>ATP</name>
        <dbReference type="ChEBI" id="CHEBI:30616"/>
    </ligand>
</feature>
<keyword evidence="3" id="KW-1003">Cell membrane</keyword>
<keyword evidence="10 19" id="KW-1133">Transmembrane helix</keyword>
<evidence type="ECO:0000256" key="8">
    <source>
        <dbReference type="ARBA" id="ARBA00022777"/>
    </source>
</evidence>
<evidence type="ECO:0000256" key="10">
    <source>
        <dbReference type="ARBA" id="ARBA00022989"/>
    </source>
</evidence>
<gene>
    <name evidence="20" type="ORF">R0G89_02105</name>
    <name evidence="21" type="ORF">R0H03_02285</name>
</gene>
<evidence type="ECO:0000313" key="20">
    <source>
        <dbReference type="EMBL" id="MDV2620530.1"/>
    </source>
</evidence>
<keyword evidence="18" id="KW-0479">Metal-binding</keyword>
<evidence type="ECO:0000313" key="21">
    <source>
        <dbReference type="EMBL" id="MDV2910699.1"/>
    </source>
</evidence>
<dbReference type="InterPro" id="IPR036945">
    <property type="entry name" value="DAGK_sf"/>
</dbReference>
<keyword evidence="4" id="KW-0444">Lipid biosynthesis</keyword>
<evidence type="ECO:0000256" key="3">
    <source>
        <dbReference type="ARBA" id="ARBA00022475"/>
    </source>
</evidence>
<evidence type="ECO:0000256" key="5">
    <source>
        <dbReference type="ARBA" id="ARBA00022679"/>
    </source>
</evidence>
<evidence type="ECO:0000256" key="7">
    <source>
        <dbReference type="ARBA" id="ARBA00022741"/>
    </source>
</evidence>
<dbReference type="PANTHER" id="PTHR34299">
    <property type="entry name" value="DIACYLGLYCEROL KINASE"/>
    <property type="match status" value="1"/>
</dbReference>
<keyword evidence="8 20" id="KW-0418">Kinase</keyword>
<keyword evidence="6 19" id="KW-0812">Transmembrane</keyword>
<dbReference type="GO" id="GO:0008654">
    <property type="term" value="P:phospholipid biosynthetic process"/>
    <property type="evidence" value="ECO:0007669"/>
    <property type="project" value="UniProtKB-KW"/>
</dbReference>
<dbReference type="InterPro" id="IPR033717">
    <property type="entry name" value="UDPK"/>
</dbReference>
<keyword evidence="11" id="KW-0443">Lipid metabolism</keyword>
<name>A0AAP3U0T6_PEDAC</name>
<proteinExistence type="inferred from homology"/>
<keyword evidence="13" id="KW-0594">Phospholipid biosynthesis</keyword>
<evidence type="ECO:0000256" key="18">
    <source>
        <dbReference type="PIRSR" id="PIRSR600829-4"/>
    </source>
</evidence>
<feature type="active site" description="Proton acceptor" evidence="15">
    <location>
        <position position="74"/>
    </location>
</feature>
<feature type="transmembrane region" description="Helical" evidence="19">
    <location>
        <begin position="60"/>
        <end position="80"/>
    </location>
</feature>
<feature type="binding site" evidence="18">
    <location>
        <position position="81"/>
    </location>
    <ligand>
        <name>a divalent metal cation</name>
        <dbReference type="ChEBI" id="CHEBI:60240"/>
    </ligand>
</feature>
<reference evidence="20" key="1">
    <citation type="journal article" date="2023" name="PeerJ">
        <title>Selection and evaluation of lactic acid bacteria from chicken feces in Thailand as potential probiotics.</title>
        <authorList>
            <person name="Khurajog B."/>
            <person name="Disastra Y."/>
            <person name="Lawwyne L.D."/>
            <person name="Sirichokchatchawan W."/>
            <person name="Niyomtham W."/>
            <person name="Yindee J."/>
            <person name="Hampson D.J."/>
            <person name="Prapasarakul N."/>
        </authorList>
    </citation>
    <scope>NUCLEOTIDE SEQUENCE</scope>
    <source>
        <strain evidence="21">BF14</strain>
        <strain evidence="20">BF9</strain>
    </source>
</reference>
<evidence type="ECO:0000256" key="16">
    <source>
        <dbReference type="PIRSR" id="PIRSR600829-2"/>
    </source>
</evidence>
<evidence type="ECO:0000256" key="15">
    <source>
        <dbReference type="PIRSR" id="PIRSR600829-1"/>
    </source>
</evidence>
<dbReference type="GeneID" id="57366025"/>
<dbReference type="AlphaFoldDB" id="A0AAP3U0T6"/>
<comment type="cofactor">
    <cofactor evidence="18">
        <name>Mg(2+)</name>
        <dbReference type="ChEBI" id="CHEBI:18420"/>
    </cofactor>
    <text evidence="18">Mn(2+), Zn(2+), Cd(2+) and Co(2+) support activity to lesser extents.</text>
</comment>
<dbReference type="InterPro" id="IPR000829">
    <property type="entry name" value="DAGK"/>
</dbReference>
<dbReference type="EC" id="2.7.1.-" evidence="20"/>
<dbReference type="GO" id="GO:0005524">
    <property type="term" value="F:ATP binding"/>
    <property type="evidence" value="ECO:0007669"/>
    <property type="project" value="UniProtKB-KW"/>
</dbReference>
<evidence type="ECO:0000256" key="17">
    <source>
        <dbReference type="PIRSR" id="PIRSR600829-3"/>
    </source>
</evidence>
<evidence type="ECO:0000256" key="1">
    <source>
        <dbReference type="ARBA" id="ARBA00004651"/>
    </source>
</evidence>
<organism evidence="20 22">
    <name type="scientific">Pediococcus acidilactici</name>
    <dbReference type="NCBI Taxonomy" id="1254"/>
    <lineage>
        <taxon>Bacteria</taxon>
        <taxon>Bacillati</taxon>
        <taxon>Bacillota</taxon>
        <taxon>Bacilli</taxon>
        <taxon>Lactobacillales</taxon>
        <taxon>Lactobacillaceae</taxon>
        <taxon>Pediococcus</taxon>
        <taxon>Pediococcus acidilactici group</taxon>
    </lineage>
</organism>
<evidence type="ECO:0000256" key="14">
    <source>
        <dbReference type="ARBA" id="ARBA00023264"/>
    </source>
</evidence>
<feature type="binding site" evidence="16">
    <location>
        <position position="74"/>
    </location>
    <ligand>
        <name>substrate</name>
    </ligand>
</feature>
<evidence type="ECO:0000256" key="2">
    <source>
        <dbReference type="ARBA" id="ARBA00005967"/>
    </source>
</evidence>
<dbReference type="Proteomes" id="UP001280415">
    <property type="component" value="Unassembled WGS sequence"/>
</dbReference>
<comment type="subcellular location">
    <subcellularLocation>
        <location evidence="1">Cell membrane</location>
        <topology evidence="1">Multi-pass membrane protein</topology>
    </subcellularLocation>
</comment>
<dbReference type="GO" id="GO:0046872">
    <property type="term" value="F:metal ion binding"/>
    <property type="evidence" value="ECO:0007669"/>
    <property type="project" value="UniProtKB-KW"/>
</dbReference>
<reference evidence="20" key="2">
    <citation type="submission" date="2023-10" db="EMBL/GenBank/DDBJ databases">
        <authorList>
            <person name="Khurajog B."/>
        </authorList>
    </citation>
    <scope>NUCLEOTIDE SEQUENCE</scope>
    <source>
        <strain evidence="21">BF14</strain>
        <strain evidence="20">BF9</strain>
    </source>
</reference>
<dbReference type="Gene3D" id="1.10.287.3610">
    <property type="match status" value="1"/>
</dbReference>
<sequence length="127" mass="14176">MVLKDKRQTEKNRSLIQSIAHAMYGVKDIFLRERNFRYHCLIAVLVVGCGLAIHLSLMEWIAIVVCIGAMFVAEAFNSAIERLADFACNGKYQFLVKQAKDAASAAVLLTAVFTVLIGLLVFAHHFF</sequence>
<feature type="binding site" evidence="16">
    <location>
        <position position="13"/>
    </location>
    <ligand>
        <name>substrate</name>
    </ligand>
</feature>
<evidence type="ECO:0000256" key="11">
    <source>
        <dbReference type="ARBA" id="ARBA00023098"/>
    </source>
</evidence>
<dbReference type="PANTHER" id="PTHR34299:SF1">
    <property type="entry name" value="DIACYLGLYCEROL KINASE"/>
    <property type="match status" value="1"/>
</dbReference>
<dbReference type="KEGG" id="paci:A4V11_02340"/>
<dbReference type="GO" id="GO:0005886">
    <property type="term" value="C:plasma membrane"/>
    <property type="evidence" value="ECO:0007669"/>
    <property type="project" value="UniProtKB-SubCell"/>
</dbReference>
<evidence type="ECO:0000256" key="4">
    <source>
        <dbReference type="ARBA" id="ARBA00022516"/>
    </source>
</evidence>
<keyword evidence="14" id="KW-1208">Phospholipid metabolism</keyword>
<feature type="transmembrane region" description="Helical" evidence="19">
    <location>
        <begin position="101"/>
        <end position="123"/>
    </location>
</feature>
<dbReference type="EMBL" id="JAWJAX010000002">
    <property type="protein sequence ID" value="MDV2910699.1"/>
    <property type="molecule type" value="Genomic_DNA"/>
</dbReference>
<dbReference type="GO" id="GO:0016301">
    <property type="term" value="F:kinase activity"/>
    <property type="evidence" value="ECO:0007669"/>
    <property type="project" value="UniProtKB-KW"/>
</dbReference>
<evidence type="ECO:0000256" key="19">
    <source>
        <dbReference type="SAM" id="Phobius"/>
    </source>
</evidence>
<evidence type="ECO:0000256" key="9">
    <source>
        <dbReference type="ARBA" id="ARBA00022840"/>
    </source>
</evidence>
<dbReference type="RefSeq" id="WP_004165942.1">
    <property type="nucleotide sequence ID" value="NZ_BJMF01000011.1"/>
</dbReference>
<keyword evidence="18" id="KW-0460">Magnesium</keyword>